<dbReference type="Proteomes" id="UP000283509">
    <property type="component" value="Unassembled WGS sequence"/>
</dbReference>
<keyword evidence="4 5" id="KW-0408">Iron</keyword>
<comment type="cofactor">
    <cofactor evidence="5">
        <name>Fe(2+)</name>
        <dbReference type="ChEBI" id="CHEBI:29033"/>
    </cofactor>
    <text evidence="5">Binds 1 Fe(2+) ion per subunit.</text>
</comment>
<dbReference type="EMBL" id="QCYY01001796">
    <property type="protein sequence ID" value="ROT75262.1"/>
    <property type="molecule type" value="Genomic_DNA"/>
</dbReference>
<dbReference type="GO" id="GO:0010436">
    <property type="term" value="F:carotenoid dioxygenase activity"/>
    <property type="evidence" value="ECO:0007669"/>
    <property type="project" value="TreeGrafter"/>
</dbReference>
<keyword evidence="3" id="KW-0560">Oxidoreductase</keyword>
<dbReference type="AlphaFoldDB" id="A0A423TFM6"/>
<feature type="binding site" evidence="5">
    <location>
        <position position="90"/>
    </location>
    <ligand>
        <name>Fe cation</name>
        <dbReference type="ChEBI" id="CHEBI:24875"/>
        <note>catalytic</note>
    </ligand>
</feature>
<dbReference type="GO" id="GO:0046872">
    <property type="term" value="F:metal ion binding"/>
    <property type="evidence" value="ECO:0007669"/>
    <property type="project" value="UniProtKB-KW"/>
</dbReference>
<evidence type="ECO:0000313" key="6">
    <source>
        <dbReference type="EMBL" id="ROT75262.1"/>
    </source>
</evidence>
<gene>
    <name evidence="6" type="ORF">C7M84_006214</name>
</gene>
<reference evidence="6 7" key="2">
    <citation type="submission" date="2019-01" db="EMBL/GenBank/DDBJ databases">
        <title>The decoding of complex shrimp genome reveals the adaptation for benthos swimmer, frequently molting mechanism and breeding impact on genome.</title>
        <authorList>
            <person name="Sun Y."/>
            <person name="Gao Y."/>
            <person name="Yu Y."/>
        </authorList>
    </citation>
    <scope>NUCLEOTIDE SEQUENCE [LARGE SCALE GENOMIC DNA]</scope>
    <source>
        <tissue evidence="6">Muscle</tissue>
    </source>
</reference>
<dbReference type="PANTHER" id="PTHR10543">
    <property type="entry name" value="BETA-CAROTENE DIOXYGENASE"/>
    <property type="match status" value="1"/>
</dbReference>
<comment type="similarity">
    <text evidence="1">Belongs to the carotenoid oxygenase family.</text>
</comment>
<keyword evidence="2 5" id="KW-0479">Metal-binding</keyword>
<dbReference type="STRING" id="6689.A0A423TFM6"/>
<keyword evidence="7" id="KW-1185">Reference proteome</keyword>
<evidence type="ECO:0000256" key="5">
    <source>
        <dbReference type="PIRSR" id="PIRSR604294-1"/>
    </source>
</evidence>
<proteinExistence type="inferred from homology"/>
<dbReference type="Pfam" id="PF03055">
    <property type="entry name" value="RPE65"/>
    <property type="match status" value="1"/>
</dbReference>
<evidence type="ECO:0000256" key="1">
    <source>
        <dbReference type="ARBA" id="ARBA00006787"/>
    </source>
</evidence>
<reference evidence="6 7" key="1">
    <citation type="submission" date="2018-04" db="EMBL/GenBank/DDBJ databases">
        <authorList>
            <person name="Zhang X."/>
            <person name="Yuan J."/>
            <person name="Li F."/>
            <person name="Xiang J."/>
        </authorList>
    </citation>
    <scope>NUCLEOTIDE SEQUENCE [LARGE SCALE GENOMIC DNA]</scope>
    <source>
        <tissue evidence="6">Muscle</tissue>
    </source>
</reference>
<name>A0A423TFM6_PENVA</name>
<dbReference type="PANTHER" id="PTHR10543:SF24">
    <property type="entry name" value="CAROTENOID ISOMEROOXYGENASE"/>
    <property type="match status" value="1"/>
</dbReference>
<comment type="caution">
    <text evidence="6">The sequence shown here is derived from an EMBL/GenBank/DDBJ whole genome shotgun (WGS) entry which is preliminary data.</text>
</comment>
<dbReference type="GO" id="GO:0003834">
    <property type="term" value="F:beta-carotene 15,15'-dioxygenase activity"/>
    <property type="evidence" value="ECO:0007669"/>
    <property type="project" value="TreeGrafter"/>
</dbReference>
<dbReference type="OrthoDB" id="1069523at2759"/>
<sequence>MLPFYTNSFHSAGQNEREHRRNDLWHEVVSEPVFVSAPDASREDDGVVLSTLVDKNNPRSVALLVLNPTTWTEIARVDFVANGTVTSTFHGLFAATNEKVHMY</sequence>
<accession>A0A423TFM6</accession>
<organism evidence="6 7">
    <name type="scientific">Penaeus vannamei</name>
    <name type="common">Whiteleg shrimp</name>
    <name type="synonym">Litopenaeus vannamei</name>
    <dbReference type="NCBI Taxonomy" id="6689"/>
    <lineage>
        <taxon>Eukaryota</taxon>
        <taxon>Metazoa</taxon>
        <taxon>Ecdysozoa</taxon>
        <taxon>Arthropoda</taxon>
        <taxon>Crustacea</taxon>
        <taxon>Multicrustacea</taxon>
        <taxon>Malacostraca</taxon>
        <taxon>Eumalacostraca</taxon>
        <taxon>Eucarida</taxon>
        <taxon>Decapoda</taxon>
        <taxon>Dendrobranchiata</taxon>
        <taxon>Penaeoidea</taxon>
        <taxon>Penaeidae</taxon>
        <taxon>Penaeus</taxon>
    </lineage>
</organism>
<dbReference type="GO" id="GO:0042574">
    <property type="term" value="P:retinal metabolic process"/>
    <property type="evidence" value="ECO:0007669"/>
    <property type="project" value="TreeGrafter"/>
</dbReference>
<evidence type="ECO:0000256" key="4">
    <source>
        <dbReference type="ARBA" id="ARBA00023004"/>
    </source>
</evidence>
<evidence type="ECO:0000256" key="2">
    <source>
        <dbReference type="ARBA" id="ARBA00022723"/>
    </source>
</evidence>
<protein>
    <submittedName>
        <fullName evidence="6">Uncharacterized protein</fullName>
    </submittedName>
</protein>
<evidence type="ECO:0000256" key="3">
    <source>
        <dbReference type="ARBA" id="ARBA00023002"/>
    </source>
</evidence>
<evidence type="ECO:0000313" key="7">
    <source>
        <dbReference type="Proteomes" id="UP000283509"/>
    </source>
</evidence>
<dbReference type="GO" id="GO:0016121">
    <property type="term" value="P:carotene catabolic process"/>
    <property type="evidence" value="ECO:0007669"/>
    <property type="project" value="TreeGrafter"/>
</dbReference>
<dbReference type="InterPro" id="IPR004294">
    <property type="entry name" value="Carotenoid_Oase"/>
</dbReference>